<proteinExistence type="predicted"/>
<feature type="compositionally biased region" description="Gly residues" evidence="2">
    <location>
        <begin position="410"/>
        <end position="422"/>
    </location>
</feature>
<keyword evidence="1" id="KW-0175">Coiled coil</keyword>
<evidence type="ECO:0000313" key="4">
    <source>
        <dbReference type="Proteomes" id="UP000799118"/>
    </source>
</evidence>
<feature type="coiled-coil region" evidence="1">
    <location>
        <begin position="124"/>
        <end position="162"/>
    </location>
</feature>
<evidence type="ECO:0000256" key="1">
    <source>
        <dbReference type="SAM" id="Coils"/>
    </source>
</evidence>
<evidence type="ECO:0000256" key="2">
    <source>
        <dbReference type="SAM" id="MobiDB-lite"/>
    </source>
</evidence>
<keyword evidence="4" id="KW-1185">Reference proteome</keyword>
<protein>
    <submittedName>
        <fullName evidence="3">Uncharacterized protein</fullName>
    </submittedName>
</protein>
<accession>A0A6A4H207</accession>
<reference evidence="3" key="1">
    <citation type="journal article" date="2019" name="Environ. Microbiol.">
        <title>Fungal ecological strategies reflected in gene transcription - a case study of two litter decomposers.</title>
        <authorList>
            <person name="Barbi F."/>
            <person name="Kohler A."/>
            <person name="Barry K."/>
            <person name="Baskaran P."/>
            <person name="Daum C."/>
            <person name="Fauchery L."/>
            <person name="Ihrmark K."/>
            <person name="Kuo A."/>
            <person name="LaButti K."/>
            <person name="Lipzen A."/>
            <person name="Morin E."/>
            <person name="Grigoriev I.V."/>
            <person name="Henrissat B."/>
            <person name="Lindahl B."/>
            <person name="Martin F."/>
        </authorList>
    </citation>
    <scope>NUCLEOTIDE SEQUENCE</scope>
    <source>
        <strain evidence="3">JB14</strain>
    </source>
</reference>
<gene>
    <name evidence="3" type="ORF">BT96DRAFT_945163</name>
</gene>
<organism evidence="3 4">
    <name type="scientific">Gymnopus androsaceus JB14</name>
    <dbReference type="NCBI Taxonomy" id="1447944"/>
    <lineage>
        <taxon>Eukaryota</taxon>
        <taxon>Fungi</taxon>
        <taxon>Dikarya</taxon>
        <taxon>Basidiomycota</taxon>
        <taxon>Agaricomycotina</taxon>
        <taxon>Agaricomycetes</taxon>
        <taxon>Agaricomycetidae</taxon>
        <taxon>Agaricales</taxon>
        <taxon>Marasmiineae</taxon>
        <taxon>Omphalotaceae</taxon>
        <taxon>Gymnopus</taxon>
    </lineage>
</organism>
<sequence length="478" mass="54145">MLKIIEKADQNIKGITLSTTSQSKRKDWELIRVATLVARDVFAAKWDHQAFDNMATCMEKRVDMHFQTKGETGKILQIDEDKLCLRVTRALEKRFNAKLAKMAGAAATLTLSDETSFHTDRSPIKKMEREVEAAFAAAQEVAQQCNSLLSKANNTMKAVKEKIKGLSKGLAAANGSSSKDDWANRSSRHRHSKLHWLAMLSKKEIVEQANKALEGVKDEEAFSAISKPTGNFMSARKIPGGALVFLSDKAISEWIRKNGRIVEWKGKWEGEITVTITTMDDMDEDGAEQANRAIRNGLVVQGRSLEVRRRTICVVNVLKHIAQQPVMQQKVLFSMQFAMWRDTVLMIRRKVLWRRCTDLQYRYFVNDDPKSWESFEDSSRWREMFDDSWREKLVERDKMWQTSERTGMGQLAGGPRGRGGASGNIQAGGSQSSSQPLASQKAVFTRQLTMDVWVNQQTPLEPRAMCFNQTADTNNQTK</sequence>
<feature type="region of interest" description="Disordered" evidence="2">
    <location>
        <begin position="404"/>
        <end position="440"/>
    </location>
</feature>
<feature type="compositionally biased region" description="Polar residues" evidence="2">
    <location>
        <begin position="424"/>
        <end position="438"/>
    </location>
</feature>
<dbReference type="Proteomes" id="UP000799118">
    <property type="component" value="Unassembled WGS sequence"/>
</dbReference>
<dbReference type="AlphaFoldDB" id="A0A6A4H207"/>
<dbReference type="EMBL" id="ML769614">
    <property type="protein sequence ID" value="KAE9391733.1"/>
    <property type="molecule type" value="Genomic_DNA"/>
</dbReference>
<name>A0A6A4H207_9AGAR</name>
<evidence type="ECO:0000313" key="3">
    <source>
        <dbReference type="EMBL" id="KAE9391733.1"/>
    </source>
</evidence>